<keyword evidence="10" id="KW-1185">Reference proteome</keyword>
<feature type="transmembrane region" description="Helical" evidence="5">
    <location>
        <begin position="39"/>
        <end position="60"/>
    </location>
</feature>
<dbReference type="PANTHER" id="PTHR43229:SF2">
    <property type="entry name" value="NODULATION PROTEIN J"/>
    <property type="match status" value="1"/>
</dbReference>
<gene>
    <name evidence="8" type="ORF">EYF88_16400</name>
    <name evidence="7" type="ORF">SAMN06265378_11828</name>
</gene>
<dbReference type="PRINTS" id="PR00164">
    <property type="entry name" value="ABC2TRNSPORT"/>
</dbReference>
<dbReference type="PIRSF" id="PIRSF006648">
    <property type="entry name" value="DrrB"/>
    <property type="match status" value="1"/>
</dbReference>
<accession>A0A238YHH3</accession>
<feature type="transmembrane region" description="Helical" evidence="5">
    <location>
        <begin position="150"/>
        <end position="172"/>
    </location>
</feature>
<feature type="transmembrane region" description="Helical" evidence="5">
    <location>
        <begin position="72"/>
        <end position="95"/>
    </location>
</feature>
<evidence type="ECO:0000313" key="9">
    <source>
        <dbReference type="Proteomes" id="UP000198409"/>
    </source>
</evidence>
<keyword evidence="3 5" id="KW-1133">Transmembrane helix</keyword>
<dbReference type="GO" id="GO:0140359">
    <property type="term" value="F:ABC-type transporter activity"/>
    <property type="evidence" value="ECO:0007669"/>
    <property type="project" value="InterPro"/>
</dbReference>
<keyword evidence="4 5" id="KW-0472">Membrane</keyword>
<reference evidence="7" key="1">
    <citation type="submission" date="2017-06" db="EMBL/GenBank/DDBJ databases">
        <authorList>
            <person name="Kim H.J."/>
            <person name="Triplett B.A."/>
        </authorList>
    </citation>
    <scope>NUCLEOTIDE SEQUENCE [LARGE SCALE GENOMIC DNA]</scope>
    <source>
        <strain evidence="7">DSM 26170</strain>
    </source>
</reference>
<dbReference type="InterPro" id="IPR000412">
    <property type="entry name" value="ABC_2_transport"/>
</dbReference>
<name>A0A238YHH3_9RHOB</name>
<evidence type="ECO:0000259" key="6">
    <source>
        <dbReference type="PROSITE" id="PS51012"/>
    </source>
</evidence>
<dbReference type="RefSeq" id="WP_089389294.1">
    <property type="nucleotide sequence ID" value="NZ_FZNM01000018.1"/>
</dbReference>
<feature type="transmembrane region" description="Helical" evidence="5">
    <location>
        <begin position="192"/>
        <end position="214"/>
    </location>
</feature>
<dbReference type="GO" id="GO:0043190">
    <property type="term" value="C:ATP-binding cassette (ABC) transporter complex"/>
    <property type="evidence" value="ECO:0007669"/>
    <property type="project" value="InterPro"/>
</dbReference>
<evidence type="ECO:0000313" key="10">
    <source>
        <dbReference type="Proteomes" id="UP000292859"/>
    </source>
</evidence>
<dbReference type="AlphaFoldDB" id="A0A238YHH3"/>
<feature type="transmembrane region" description="Helical" evidence="5">
    <location>
        <begin position="268"/>
        <end position="290"/>
    </location>
</feature>
<comment type="similarity">
    <text evidence="5">Belongs to the ABC-2 integral membrane protein family.</text>
</comment>
<dbReference type="Proteomes" id="UP000292859">
    <property type="component" value="Unassembled WGS sequence"/>
</dbReference>
<sequence length="298" mass="32133">MTDVPAPVPARRSALLDLRVVGAMWWRELVRFRRDRSQLFGALSRTVLWLLILGFGLGATLREIEGYTYAQYILPGVVTLNVLFASLQSAIALVWDRQVGLMRQVLVSPAPMLSVALGKICGGASIAVIQGTIPLAMAPLLGVRMGAADLLLAWAVMFAMGVAITATGVILACRMRTFEGFGSISNGVIQPLYFLSGAIFPLKGIVGGVGFLDIPQALRDDLARYGVYALGGGWVVELPQWLRVMVYANPVSYLLDLLRLVLLGFSQMPLWASLGTVALLPPAAVVLAAWSMSRLRHA</sequence>
<keyword evidence="5" id="KW-1003">Cell membrane</keyword>
<dbReference type="InterPro" id="IPR047817">
    <property type="entry name" value="ABC2_TM_bact-type"/>
</dbReference>
<keyword evidence="5" id="KW-0813">Transport</keyword>
<feature type="transmembrane region" description="Helical" evidence="5">
    <location>
        <begin position="115"/>
        <end position="138"/>
    </location>
</feature>
<evidence type="ECO:0000256" key="1">
    <source>
        <dbReference type="ARBA" id="ARBA00004141"/>
    </source>
</evidence>
<proteinExistence type="inferred from homology"/>
<dbReference type="Proteomes" id="UP000198409">
    <property type="component" value="Unassembled WGS sequence"/>
</dbReference>
<reference evidence="8 10" key="3">
    <citation type="submission" date="2019-02" db="EMBL/GenBank/DDBJ databases">
        <authorList>
            <person name="Zhang G."/>
        </authorList>
    </citation>
    <scope>NUCLEOTIDE SEQUENCE [LARGE SCALE GENOMIC DNA]</scope>
    <source>
        <strain evidence="8 10">CMB17</strain>
    </source>
</reference>
<dbReference type="Pfam" id="PF01061">
    <property type="entry name" value="ABC2_membrane"/>
    <property type="match status" value="1"/>
</dbReference>
<dbReference type="EMBL" id="SIRL01000017">
    <property type="protein sequence ID" value="TBN46641.1"/>
    <property type="molecule type" value="Genomic_DNA"/>
</dbReference>
<dbReference type="OrthoDB" id="9255971at2"/>
<evidence type="ECO:0000256" key="5">
    <source>
        <dbReference type="RuleBase" id="RU361157"/>
    </source>
</evidence>
<dbReference type="PROSITE" id="PS51012">
    <property type="entry name" value="ABC_TM2"/>
    <property type="match status" value="1"/>
</dbReference>
<protein>
    <recommendedName>
        <fullName evidence="5">Transport permease protein</fullName>
    </recommendedName>
</protein>
<keyword evidence="2 5" id="KW-0812">Transmembrane</keyword>
<dbReference type="InterPro" id="IPR051784">
    <property type="entry name" value="Nod_factor_ABC_transporter"/>
</dbReference>
<evidence type="ECO:0000313" key="7">
    <source>
        <dbReference type="EMBL" id="SNR70074.1"/>
    </source>
</evidence>
<organism evidence="7 9">
    <name type="scientific">Paracoccus sediminis</name>
    <dbReference type="NCBI Taxonomy" id="1214787"/>
    <lineage>
        <taxon>Bacteria</taxon>
        <taxon>Pseudomonadati</taxon>
        <taxon>Pseudomonadota</taxon>
        <taxon>Alphaproteobacteria</taxon>
        <taxon>Rhodobacterales</taxon>
        <taxon>Paracoccaceae</taxon>
        <taxon>Paracoccus</taxon>
    </lineage>
</organism>
<dbReference type="InterPro" id="IPR013525">
    <property type="entry name" value="ABC2_TM"/>
</dbReference>
<reference evidence="9" key="2">
    <citation type="submission" date="2017-06" db="EMBL/GenBank/DDBJ databases">
        <authorList>
            <person name="Varghese N."/>
            <person name="Submissions S."/>
        </authorList>
    </citation>
    <scope>NUCLEOTIDE SEQUENCE [LARGE SCALE GENOMIC DNA]</scope>
    <source>
        <strain evidence="9">DSM 26170</strain>
    </source>
</reference>
<evidence type="ECO:0000256" key="4">
    <source>
        <dbReference type="ARBA" id="ARBA00023136"/>
    </source>
</evidence>
<dbReference type="EMBL" id="FZNM01000018">
    <property type="protein sequence ID" value="SNR70074.1"/>
    <property type="molecule type" value="Genomic_DNA"/>
</dbReference>
<dbReference type="PANTHER" id="PTHR43229">
    <property type="entry name" value="NODULATION PROTEIN J"/>
    <property type="match status" value="1"/>
</dbReference>
<evidence type="ECO:0000256" key="2">
    <source>
        <dbReference type="ARBA" id="ARBA00022692"/>
    </source>
</evidence>
<feature type="domain" description="ABC transmembrane type-2" evidence="6">
    <location>
        <begin position="37"/>
        <end position="295"/>
    </location>
</feature>
<evidence type="ECO:0000256" key="3">
    <source>
        <dbReference type="ARBA" id="ARBA00022989"/>
    </source>
</evidence>
<comment type="subcellular location">
    <subcellularLocation>
        <location evidence="5">Cell inner membrane</location>
        <topology evidence="5">Multi-pass membrane protein</topology>
    </subcellularLocation>
    <subcellularLocation>
        <location evidence="1">Membrane</location>
        <topology evidence="1">Multi-pass membrane protein</topology>
    </subcellularLocation>
</comment>
<evidence type="ECO:0000313" key="8">
    <source>
        <dbReference type="EMBL" id="TBN46641.1"/>
    </source>
</evidence>